<proteinExistence type="predicted"/>
<dbReference type="AlphaFoldDB" id="A0A8S9QPF6"/>
<dbReference type="Proteomes" id="UP000712600">
    <property type="component" value="Unassembled WGS sequence"/>
</dbReference>
<dbReference type="EMBL" id="QGKX02000996">
    <property type="protein sequence ID" value="KAF3554956.1"/>
    <property type="molecule type" value="Genomic_DNA"/>
</dbReference>
<reference evidence="1" key="1">
    <citation type="submission" date="2019-12" db="EMBL/GenBank/DDBJ databases">
        <title>Genome sequencing and annotation of Brassica cretica.</title>
        <authorList>
            <person name="Studholme D.J."/>
            <person name="Sarris P."/>
        </authorList>
    </citation>
    <scope>NUCLEOTIDE SEQUENCE</scope>
    <source>
        <strain evidence="1">PFS-109/04</strain>
        <tissue evidence="1">Leaf</tissue>
    </source>
</reference>
<name>A0A8S9QPF6_BRACR</name>
<organism evidence="1 2">
    <name type="scientific">Brassica cretica</name>
    <name type="common">Mustard</name>
    <dbReference type="NCBI Taxonomy" id="69181"/>
    <lineage>
        <taxon>Eukaryota</taxon>
        <taxon>Viridiplantae</taxon>
        <taxon>Streptophyta</taxon>
        <taxon>Embryophyta</taxon>
        <taxon>Tracheophyta</taxon>
        <taxon>Spermatophyta</taxon>
        <taxon>Magnoliopsida</taxon>
        <taxon>eudicotyledons</taxon>
        <taxon>Gunneridae</taxon>
        <taxon>Pentapetalae</taxon>
        <taxon>rosids</taxon>
        <taxon>malvids</taxon>
        <taxon>Brassicales</taxon>
        <taxon>Brassicaceae</taxon>
        <taxon>Brassiceae</taxon>
        <taxon>Brassica</taxon>
    </lineage>
</organism>
<protein>
    <submittedName>
        <fullName evidence="1">Uncharacterized protein</fullName>
    </submittedName>
</protein>
<accession>A0A8S9QPF6</accession>
<evidence type="ECO:0000313" key="2">
    <source>
        <dbReference type="Proteomes" id="UP000712600"/>
    </source>
</evidence>
<sequence>MNIPKFSSESTDPIMLVGFESPNDIIPYALKRDKALSLRHLGFSDLRQTLKYFSEDFRKTSQNTFGRLLRILLASLLMHFMLEDFPRNLQEVFYPIFFRSESDFGKLLRKLLEDYWKTLGRLLGKSSNVFYARRLPVKSSESLPKSSVQGGTK</sequence>
<evidence type="ECO:0000313" key="1">
    <source>
        <dbReference type="EMBL" id="KAF3554956.1"/>
    </source>
</evidence>
<gene>
    <name evidence="1" type="ORF">F2Q69_00013151</name>
</gene>
<comment type="caution">
    <text evidence="1">The sequence shown here is derived from an EMBL/GenBank/DDBJ whole genome shotgun (WGS) entry which is preliminary data.</text>
</comment>